<evidence type="ECO:0000313" key="2">
    <source>
        <dbReference type="Proteomes" id="UP000667802"/>
    </source>
</evidence>
<proteinExistence type="predicted"/>
<gene>
    <name evidence="1" type="ORF">G7B40_019030</name>
</gene>
<dbReference type="Gene3D" id="1.10.1220.10">
    <property type="entry name" value="Met repressor-like"/>
    <property type="match status" value="1"/>
</dbReference>
<dbReference type="EMBL" id="JAALHA020000009">
    <property type="protein sequence ID" value="MDR9896641.1"/>
    <property type="molecule type" value="Genomic_DNA"/>
</dbReference>
<dbReference type="InterPro" id="IPR010985">
    <property type="entry name" value="Ribbon_hlx_hlx"/>
</dbReference>
<comment type="caution">
    <text evidence="1">The sequence shown here is derived from an EMBL/GenBank/DDBJ whole genome shotgun (WGS) entry which is preliminary data.</text>
</comment>
<reference evidence="2" key="1">
    <citation type="journal article" date="2021" name="Science">
        <title>Hunting the eagle killer: A cyanobacterial neurotoxin causes vacuolar myelinopathy.</title>
        <authorList>
            <person name="Breinlinger S."/>
            <person name="Phillips T.J."/>
            <person name="Haram B.N."/>
            <person name="Mares J."/>
            <person name="Martinez Yerena J.A."/>
            <person name="Hrouzek P."/>
            <person name="Sobotka R."/>
            <person name="Henderson W.M."/>
            <person name="Schmieder P."/>
            <person name="Williams S.M."/>
            <person name="Lauderdale J.D."/>
            <person name="Wilde H.D."/>
            <person name="Gerrin W."/>
            <person name="Kust A."/>
            <person name="Washington J.W."/>
            <person name="Wagner C."/>
            <person name="Geier B."/>
            <person name="Liebeke M."/>
            <person name="Enke H."/>
            <person name="Niedermeyer T.H.J."/>
            <person name="Wilde S.B."/>
        </authorList>
    </citation>
    <scope>NUCLEOTIDE SEQUENCE [LARGE SCALE GENOMIC DNA]</scope>
    <source>
        <strain evidence="2">Thurmond2011</strain>
    </source>
</reference>
<dbReference type="GO" id="GO:0006355">
    <property type="term" value="P:regulation of DNA-templated transcription"/>
    <property type="evidence" value="ECO:0007669"/>
    <property type="project" value="InterPro"/>
</dbReference>
<name>A0AAP5I860_9CYAN</name>
<dbReference type="SUPFAM" id="SSF47598">
    <property type="entry name" value="Ribbon-helix-helix"/>
    <property type="match status" value="1"/>
</dbReference>
<dbReference type="InterPro" id="IPR013321">
    <property type="entry name" value="Arc_rbn_hlx_hlx"/>
</dbReference>
<accession>A0AAP5I860</accession>
<evidence type="ECO:0000313" key="1">
    <source>
        <dbReference type="EMBL" id="MDR9896641.1"/>
    </source>
</evidence>
<dbReference type="Proteomes" id="UP000667802">
    <property type="component" value="Unassembled WGS sequence"/>
</dbReference>
<protein>
    <recommendedName>
        <fullName evidence="3">CopG domain protein DNA-binding domain protein</fullName>
    </recommendedName>
</protein>
<dbReference type="RefSeq" id="WP_208341661.1">
    <property type="nucleotide sequence ID" value="NZ_CAWQFN010000004.1"/>
</dbReference>
<organism evidence="1 2">
    <name type="scientific">Aetokthonos hydrillicola Thurmond2011</name>
    <dbReference type="NCBI Taxonomy" id="2712845"/>
    <lineage>
        <taxon>Bacteria</taxon>
        <taxon>Bacillati</taxon>
        <taxon>Cyanobacteriota</taxon>
        <taxon>Cyanophyceae</taxon>
        <taxon>Nostocales</taxon>
        <taxon>Hapalosiphonaceae</taxon>
        <taxon>Aetokthonos</taxon>
    </lineage>
</organism>
<keyword evidence="2" id="KW-1185">Reference proteome</keyword>
<sequence>MSTRKGQKGQKNIPYLHDEIKTKHTVLLTPTVWEKLKTMAETKGTSISEIIEQWVRETGDGA</sequence>
<evidence type="ECO:0008006" key="3">
    <source>
        <dbReference type="Google" id="ProtNLM"/>
    </source>
</evidence>
<dbReference type="AlphaFoldDB" id="A0AAP5I860"/>